<dbReference type="AlphaFoldDB" id="A0A9E8Z9L1"/>
<dbReference type="Pfam" id="PF13439">
    <property type="entry name" value="Glyco_transf_4"/>
    <property type="match status" value="1"/>
</dbReference>
<feature type="domain" description="Glycosyl transferase family 1" evidence="1">
    <location>
        <begin position="226"/>
        <end position="388"/>
    </location>
</feature>
<dbReference type="EC" id="2.4.-.-" evidence="3"/>
<gene>
    <name evidence="3" type="ORF">OXH18_18060</name>
</gene>
<keyword evidence="4" id="KW-1185">Reference proteome</keyword>
<dbReference type="SUPFAM" id="SSF53756">
    <property type="entry name" value="UDP-Glycosyltransferase/glycogen phosphorylase"/>
    <property type="match status" value="1"/>
</dbReference>
<feature type="domain" description="Glycosyltransferase subfamily 4-like N-terminal" evidence="2">
    <location>
        <begin position="15"/>
        <end position="192"/>
    </location>
</feature>
<protein>
    <submittedName>
        <fullName evidence="3">Glycosyltransferase</fullName>
        <ecNumber evidence="3">2.4.-.-</ecNumber>
    </submittedName>
</protein>
<accession>A0A9E8Z9L1</accession>
<reference evidence="3" key="1">
    <citation type="submission" date="2022-12" db="EMBL/GenBank/DDBJ databases">
        <title>Polyphasic identification of a Novel Hot-Spring Cyanobacterium Ocullathermofonsia sinensis gen nov. sp. nov. and Genomic Insights on its Adaptations to the Thermal Habitat.</title>
        <authorList>
            <person name="Daroch M."/>
            <person name="Tang J."/>
            <person name="Jiang Y."/>
        </authorList>
    </citation>
    <scope>NUCLEOTIDE SEQUENCE</scope>
    <source>
        <strain evidence="3">PKUAC-SCTA174</strain>
    </source>
</reference>
<dbReference type="EMBL" id="CP113797">
    <property type="protein sequence ID" value="WAL59065.1"/>
    <property type="molecule type" value="Genomic_DNA"/>
</dbReference>
<evidence type="ECO:0000259" key="2">
    <source>
        <dbReference type="Pfam" id="PF13439"/>
    </source>
</evidence>
<dbReference type="InterPro" id="IPR001296">
    <property type="entry name" value="Glyco_trans_1"/>
</dbReference>
<sequence>MKVAIISSGFLPVIDGVTITLWHRLQQLSQRQYEAIVFCPDYQTLEQIYPNWQAFTGEILPGINVINLPSVPFIDITFERNISRQAYPLLIHELKKFQPDLIHVDEPDRLFLSLFKYPGVAYARQANIPCVAFFHTNFIEYIEDYFALPNFVLRGFQQLSQCLIARNYNSYNATLTASAETAHKLRQMGIKNVVTDEFLGIDFDRFHPNLRRPDFFHHTYGIEEIDKKIKLVFLGRLTPDKGWNFALDALGNLAEFLVQETLSSTDIALVIAGDGPMRDRITDQLSSFGFSVGWLGRIPPSEVPALLINSDIHVTASEKETKGLTVLEAFAAGLPVLAPRAGGIIDSIEDGYTGCLYAPGNQQDFLEKLVQLINHPQMRQTLGQNARHHIAQFTWNRAVDRLLHVWNQQIERAHSDLSH</sequence>
<evidence type="ECO:0000313" key="3">
    <source>
        <dbReference type="EMBL" id="WAL59065.1"/>
    </source>
</evidence>
<dbReference type="Pfam" id="PF00534">
    <property type="entry name" value="Glycos_transf_1"/>
    <property type="match status" value="1"/>
</dbReference>
<dbReference type="KEGG" id="tsin:OXH18_18060"/>
<dbReference type="Gene3D" id="3.40.50.2000">
    <property type="entry name" value="Glycogen Phosphorylase B"/>
    <property type="match status" value="2"/>
</dbReference>
<keyword evidence="3" id="KW-0328">Glycosyltransferase</keyword>
<evidence type="ECO:0000259" key="1">
    <source>
        <dbReference type="Pfam" id="PF00534"/>
    </source>
</evidence>
<dbReference type="PANTHER" id="PTHR45947">
    <property type="entry name" value="SULFOQUINOVOSYL TRANSFERASE SQD2"/>
    <property type="match status" value="1"/>
</dbReference>
<dbReference type="RefSeq" id="WP_268608622.1">
    <property type="nucleotide sequence ID" value="NZ_CP113797.1"/>
</dbReference>
<dbReference type="InterPro" id="IPR028098">
    <property type="entry name" value="Glyco_trans_4-like_N"/>
</dbReference>
<dbReference type="PANTHER" id="PTHR45947:SF3">
    <property type="entry name" value="SULFOQUINOVOSYL TRANSFERASE SQD2"/>
    <property type="match status" value="1"/>
</dbReference>
<dbReference type="GO" id="GO:0016757">
    <property type="term" value="F:glycosyltransferase activity"/>
    <property type="evidence" value="ECO:0007669"/>
    <property type="project" value="UniProtKB-KW"/>
</dbReference>
<dbReference type="InterPro" id="IPR050194">
    <property type="entry name" value="Glycosyltransferase_grp1"/>
</dbReference>
<proteinExistence type="predicted"/>
<name>A0A9E8Z9L1_9CYAN</name>
<evidence type="ECO:0000313" key="4">
    <source>
        <dbReference type="Proteomes" id="UP001163152"/>
    </source>
</evidence>
<keyword evidence="3" id="KW-0808">Transferase</keyword>
<organism evidence="3 4">
    <name type="scientific">Thermocoleostomius sinensis A174</name>
    <dbReference type="NCBI Taxonomy" id="2016057"/>
    <lineage>
        <taxon>Bacteria</taxon>
        <taxon>Bacillati</taxon>
        <taxon>Cyanobacteriota</taxon>
        <taxon>Cyanophyceae</taxon>
        <taxon>Oculatellales</taxon>
        <taxon>Oculatellaceae</taxon>
        <taxon>Thermocoleostomius</taxon>
    </lineage>
</organism>
<dbReference type="Proteomes" id="UP001163152">
    <property type="component" value="Chromosome"/>
</dbReference>